<feature type="domain" description="HTH-like" evidence="1">
    <location>
        <begin position="50"/>
        <end position="97"/>
    </location>
</feature>
<dbReference type="AlphaFoldDB" id="A0A220MGF4"/>
<evidence type="ECO:0000313" key="2">
    <source>
        <dbReference type="EMBL" id="ASJ54184.1"/>
    </source>
</evidence>
<organism evidence="2 3">
    <name type="scientific">Brevibacillus formosus</name>
    <dbReference type="NCBI Taxonomy" id="54913"/>
    <lineage>
        <taxon>Bacteria</taxon>
        <taxon>Bacillati</taxon>
        <taxon>Bacillota</taxon>
        <taxon>Bacilli</taxon>
        <taxon>Bacillales</taxon>
        <taxon>Paenibacillaceae</taxon>
        <taxon>Brevibacillus</taxon>
    </lineage>
</organism>
<protein>
    <recommendedName>
        <fullName evidence="1">HTH-like domain-containing protein</fullName>
    </recommendedName>
</protein>
<dbReference type="InterPro" id="IPR025948">
    <property type="entry name" value="HTH-like_dom"/>
</dbReference>
<dbReference type="EMBL" id="CP018145">
    <property type="protein sequence ID" value="ASJ54184.1"/>
    <property type="molecule type" value="Genomic_DNA"/>
</dbReference>
<evidence type="ECO:0000313" key="3">
    <source>
        <dbReference type="Proteomes" id="UP000197781"/>
    </source>
</evidence>
<accession>A0A220MGF4</accession>
<gene>
    <name evidence="2" type="ORF">BP422_11885</name>
</gene>
<name>A0A220MGF4_9BACL</name>
<sequence>MTDGFLLINIHTKSPKNPVFIMEGDQYLIILCPKTVNLSVTKETKEWLSELISDEESAYRYRKLTVCLWRDHQLIINKKRVYRLLKEEELLQPQRKKISRNV</sequence>
<dbReference type="KEGG" id="bfm:BP422_11885"/>
<reference evidence="2 3" key="1">
    <citation type="submission" date="2016-11" db="EMBL/GenBank/DDBJ databases">
        <authorList>
            <person name="Jaros S."/>
            <person name="Januszkiewicz K."/>
            <person name="Wedrychowicz H."/>
        </authorList>
    </citation>
    <scope>NUCLEOTIDE SEQUENCE [LARGE SCALE GENOMIC DNA]</scope>
    <source>
        <strain evidence="2 3">NF2</strain>
    </source>
</reference>
<dbReference type="Proteomes" id="UP000197781">
    <property type="component" value="Chromosome"/>
</dbReference>
<proteinExistence type="predicted"/>
<evidence type="ECO:0000259" key="1">
    <source>
        <dbReference type="Pfam" id="PF13276"/>
    </source>
</evidence>
<dbReference type="Pfam" id="PF13276">
    <property type="entry name" value="HTH_21"/>
    <property type="match status" value="1"/>
</dbReference>